<dbReference type="InterPro" id="IPR036583">
    <property type="entry name" value="23S_rRNA_IVS_sf"/>
</dbReference>
<accession>A0A562Q1R7</accession>
<dbReference type="NCBIfam" id="TIGR02436">
    <property type="entry name" value="four helix bundle protein"/>
    <property type="match status" value="1"/>
</dbReference>
<evidence type="ECO:0000313" key="1">
    <source>
        <dbReference type="EMBL" id="RDI57558.1"/>
    </source>
</evidence>
<reference evidence="2" key="3">
    <citation type="submission" date="2019-07" db="EMBL/GenBank/DDBJ databases">
        <authorList>
            <person name="Whitman W."/>
            <person name="Huntemann M."/>
            <person name="Clum A."/>
            <person name="Pillay M."/>
            <person name="Palaniappan K."/>
            <person name="Varghese N."/>
            <person name="Mikhailova N."/>
            <person name="Stamatis D."/>
            <person name="Reddy T."/>
            <person name="Daum C."/>
            <person name="Shapiro N."/>
            <person name="Ivanova N."/>
            <person name="Kyrpides N."/>
            <person name="Woyke T."/>
        </authorList>
    </citation>
    <scope>NUCLEOTIDE SEQUENCE</scope>
    <source>
        <strain evidence="2">CGMCC 1.5380</strain>
    </source>
</reference>
<dbReference type="CDD" id="cd16377">
    <property type="entry name" value="23S_rRNA_IVP_like"/>
    <property type="match status" value="1"/>
</dbReference>
<dbReference type="EMBL" id="QQBA01000002">
    <property type="protein sequence ID" value="RDI57558.1"/>
    <property type="molecule type" value="Genomic_DNA"/>
</dbReference>
<organism evidence="2 4">
    <name type="scientific">Flavobacterium glaciei</name>
    <dbReference type="NCBI Taxonomy" id="386300"/>
    <lineage>
        <taxon>Bacteria</taxon>
        <taxon>Pseudomonadati</taxon>
        <taxon>Bacteroidota</taxon>
        <taxon>Flavobacteriia</taxon>
        <taxon>Flavobacteriales</taxon>
        <taxon>Flavobacteriaceae</taxon>
        <taxon>Flavobacterium</taxon>
    </lineage>
</organism>
<dbReference type="Proteomes" id="UP000321392">
    <property type="component" value="Unassembled WGS sequence"/>
</dbReference>
<dbReference type="Gene3D" id="1.20.1440.60">
    <property type="entry name" value="23S rRNA-intervening sequence"/>
    <property type="match status" value="1"/>
</dbReference>
<name>A0A562Q1R7_9FLAO</name>
<keyword evidence="3" id="KW-1185">Reference proteome</keyword>
<dbReference type="Pfam" id="PF05635">
    <property type="entry name" value="23S_rRNA_IVP"/>
    <property type="match status" value="1"/>
</dbReference>
<proteinExistence type="predicted"/>
<dbReference type="InterPro" id="IPR012657">
    <property type="entry name" value="23S_rRNA-intervening_sequence"/>
</dbReference>
<reference evidence="1 3" key="2">
    <citation type="submission" date="2018-07" db="EMBL/GenBank/DDBJ databases">
        <title>Genomic Encyclopedia of Type Strains, Phase IV (KMG-IV): sequencing the most valuable type-strain genomes for metagenomic binning, comparative biology and taxonomic classification.</title>
        <authorList>
            <person name="Goeker M."/>
        </authorList>
    </citation>
    <scope>NUCLEOTIDE SEQUENCE [LARGE SCALE GENOMIC DNA]</scope>
    <source>
        <strain evidence="1 3">DSM 19728</strain>
    </source>
</reference>
<dbReference type="PANTHER" id="PTHR38471:SF2">
    <property type="entry name" value="FOUR HELIX BUNDLE PROTEIN"/>
    <property type="match status" value="1"/>
</dbReference>
<dbReference type="PANTHER" id="PTHR38471">
    <property type="entry name" value="FOUR HELIX BUNDLE PROTEIN"/>
    <property type="match status" value="1"/>
</dbReference>
<gene>
    <name evidence="1" type="ORF">DFR66_102174</name>
    <name evidence="2" type="ORF">IQ02_00543</name>
</gene>
<comment type="caution">
    <text evidence="2">The sequence shown here is derived from an EMBL/GenBank/DDBJ whole genome shotgun (WGS) entry which is preliminary data.</text>
</comment>
<dbReference type="AlphaFoldDB" id="A0A562Q1R7"/>
<dbReference type="SUPFAM" id="SSF158446">
    <property type="entry name" value="IVS-encoded protein-like"/>
    <property type="match status" value="1"/>
</dbReference>
<protein>
    <submittedName>
        <fullName evidence="2">Four helix bundle protein</fullName>
    </submittedName>
</protein>
<dbReference type="EMBL" id="VLKX01000002">
    <property type="protein sequence ID" value="TWI50641.1"/>
    <property type="molecule type" value="Genomic_DNA"/>
</dbReference>
<reference evidence="2 4" key="1">
    <citation type="journal article" date="2015" name="Stand. Genomic Sci.">
        <title>Genomic Encyclopedia of Bacterial and Archaeal Type Strains, Phase III: the genomes of soil and plant-associated and newly described type strains.</title>
        <authorList>
            <person name="Whitman W.B."/>
            <person name="Woyke T."/>
            <person name="Klenk H.P."/>
            <person name="Zhou Y."/>
            <person name="Lilburn T.G."/>
            <person name="Beck B.J."/>
            <person name="De Vos P."/>
            <person name="Vandamme P."/>
            <person name="Eisen J.A."/>
            <person name="Garrity G."/>
            <person name="Hugenholtz P."/>
            <person name="Kyrpides N.C."/>
        </authorList>
    </citation>
    <scope>NUCLEOTIDE SEQUENCE [LARGE SCALE GENOMIC DNA]</scope>
    <source>
        <strain evidence="2 4">CGMCC 1.5380</strain>
    </source>
</reference>
<evidence type="ECO:0000313" key="2">
    <source>
        <dbReference type="EMBL" id="TWI50641.1"/>
    </source>
</evidence>
<evidence type="ECO:0000313" key="4">
    <source>
        <dbReference type="Proteomes" id="UP000321392"/>
    </source>
</evidence>
<sequence length="98" mass="11428">MSTFRDLLIWQKSMILVTDIYQLTNTFPKEEIYGLTSQIRRCAVSIPSNIAEGYGRDGNKDYLKFLNIATASLFEMQTQIEIAFNLKYLTELQFNNIY</sequence>
<evidence type="ECO:0000313" key="3">
    <source>
        <dbReference type="Proteomes" id="UP000254518"/>
    </source>
</evidence>
<dbReference type="Proteomes" id="UP000254518">
    <property type="component" value="Unassembled WGS sequence"/>
</dbReference>